<dbReference type="EMBL" id="CAJOBB010012603">
    <property type="protein sequence ID" value="CAF4278773.1"/>
    <property type="molecule type" value="Genomic_DNA"/>
</dbReference>
<gene>
    <name evidence="2" type="ORF">KXQ929_LOCUS44312</name>
</gene>
<organism evidence="2 3">
    <name type="scientific">Adineta steineri</name>
    <dbReference type="NCBI Taxonomy" id="433720"/>
    <lineage>
        <taxon>Eukaryota</taxon>
        <taxon>Metazoa</taxon>
        <taxon>Spiralia</taxon>
        <taxon>Gnathifera</taxon>
        <taxon>Rotifera</taxon>
        <taxon>Eurotatoria</taxon>
        <taxon>Bdelloidea</taxon>
        <taxon>Adinetida</taxon>
        <taxon>Adinetidae</taxon>
        <taxon>Adineta</taxon>
    </lineage>
</organism>
<feature type="compositionally biased region" description="Basic and acidic residues" evidence="1">
    <location>
        <begin position="12"/>
        <end position="23"/>
    </location>
</feature>
<protein>
    <submittedName>
        <fullName evidence="2">Uncharacterized protein</fullName>
    </submittedName>
</protein>
<proteinExistence type="predicted"/>
<evidence type="ECO:0000256" key="1">
    <source>
        <dbReference type="SAM" id="MobiDB-lite"/>
    </source>
</evidence>
<dbReference type="Proteomes" id="UP000663868">
    <property type="component" value="Unassembled WGS sequence"/>
</dbReference>
<evidence type="ECO:0000313" key="2">
    <source>
        <dbReference type="EMBL" id="CAF4278773.1"/>
    </source>
</evidence>
<accession>A0A820GKQ1</accession>
<feature type="region of interest" description="Disordered" evidence="1">
    <location>
        <begin position="1"/>
        <end position="23"/>
    </location>
</feature>
<name>A0A820GKQ1_9BILA</name>
<sequence length="364" mass="41680">MDLGHLTLKRGTKSDDSGEEFVPAKKAKDIKDAREKSYTQFKLKLEDIQLIYVNQNESWENARKEKNTRIHLIQPMELELDVDKCIYNDDAVLPAWKVAGNIPSVDLRLSDTRLFRIMQHIQSIPFPKSKTSAIVQAPVDVESVPAQSLVINTEETLEAVEGITSVKKTKEKKKKEFKGQLTQLEAMFTLDKIDLHIDKAANEINDKDKDEPFLCLTLESINANTKIKTFDMELNASLANFIVYHQQFIGKDNQPLRLLSAQLDKQNTTEKQKLVSLKFLHTSQKNPLFSSSTYNEIENKADVHFSKLVVTLQLEVLLSIFKFQDSLMKKLPKDITDNQIKEPPKEEVKAIENNEKTEKPIKKN</sequence>
<reference evidence="2" key="1">
    <citation type="submission" date="2021-02" db="EMBL/GenBank/DDBJ databases">
        <authorList>
            <person name="Nowell W R."/>
        </authorList>
    </citation>
    <scope>NUCLEOTIDE SEQUENCE</scope>
</reference>
<feature type="region of interest" description="Disordered" evidence="1">
    <location>
        <begin position="337"/>
        <end position="364"/>
    </location>
</feature>
<dbReference type="AlphaFoldDB" id="A0A820GKQ1"/>
<comment type="caution">
    <text evidence="2">The sequence shown here is derived from an EMBL/GenBank/DDBJ whole genome shotgun (WGS) entry which is preliminary data.</text>
</comment>
<evidence type="ECO:0000313" key="3">
    <source>
        <dbReference type="Proteomes" id="UP000663868"/>
    </source>
</evidence>
<feature type="non-terminal residue" evidence="2">
    <location>
        <position position="1"/>
    </location>
</feature>